<dbReference type="SUPFAM" id="SSF46785">
    <property type="entry name" value="Winged helix' DNA-binding domain"/>
    <property type="match status" value="1"/>
</dbReference>
<dbReference type="PANTHER" id="PTHR33164:SF99">
    <property type="entry name" value="MARR FAMILY REGULATORY PROTEIN"/>
    <property type="match status" value="1"/>
</dbReference>
<dbReference type="Gene3D" id="1.10.10.10">
    <property type="entry name" value="Winged helix-like DNA-binding domain superfamily/Winged helix DNA-binding domain"/>
    <property type="match status" value="1"/>
</dbReference>
<evidence type="ECO:0000259" key="1">
    <source>
        <dbReference type="SMART" id="SM00347"/>
    </source>
</evidence>
<dbReference type="InterPro" id="IPR036390">
    <property type="entry name" value="WH_DNA-bd_sf"/>
</dbReference>
<dbReference type="SMART" id="SM00347">
    <property type="entry name" value="HTH_MARR"/>
    <property type="match status" value="1"/>
</dbReference>
<keyword evidence="3" id="KW-1185">Reference proteome</keyword>
<dbReference type="RefSeq" id="WP_345371928.1">
    <property type="nucleotide sequence ID" value="NZ_BAABLM010000001.1"/>
</dbReference>
<comment type="caution">
    <text evidence="2">The sequence shown here is derived from an EMBL/GenBank/DDBJ whole genome shotgun (WGS) entry which is preliminary data.</text>
</comment>
<protein>
    <submittedName>
        <fullName evidence="2">MarR family transcriptional regulator</fullName>
    </submittedName>
</protein>
<dbReference type="InterPro" id="IPR039422">
    <property type="entry name" value="MarR/SlyA-like"/>
</dbReference>
<accession>A0ABP8VHM8</accession>
<evidence type="ECO:0000313" key="3">
    <source>
        <dbReference type="Proteomes" id="UP001501295"/>
    </source>
</evidence>
<sequence length="144" mass="15793">MTSELTDVEKHLWHLWKQASETVRSRIAGDLLAETGLSDGDFGVLSRLVDLGGGCLRQNELASSMHWHRSRLSKHLTRMEERGLVVRGPSGDGVEVSILPAGTEAIERSRAVHAEAVRRHLIRLVPDGLAPELAAILDAVLHPE</sequence>
<dbReference type="Proteomes" id="UP001501295">
    <property type="component" value="Unassembled WGS sequence"/>
</dbReference>
<gene>
    <name evidence="2" type="ORF">GCM10025780_00780</name>
</gene>
<dbReference type="EMBL" id="BAABLM010000001">
    <property type="protein sequence ID" value="GAA4663929.1"/>
    <property type="molecule type" value="Genomic_DNA"/>
</dbReference>
<dbReference type="Pfam" id="PF12802">
    <property type="entry name" value="MarR_2"/>
    <property type="match status" value="1"/>
</dbReference>
<organism evidence="2 3">
    <name type="scientific">Frondihabitans cladoniiphilus</name>
    <dbReference type="NCBI Taxonomy" id="715785"/>
    <lineage>
        <taxon>Bacteria</taxon>
        <taxon>Bacillati</taxon>
        <taxon>Actinomycetota</taxon>
        <taxon>Actinomycetes</taxon>
        <taxon>Micrococcales</taxon>
        <taxon>Microbacteriaceae</taxon>
        <taxon>Frondihabitans</taxon>
    </lineage>
</organism>
<feature type="domain" description="HTH marR-type" evidence="1">
    <location>
        <begin position="30"/>
        <end position="129"/>
    </location>
</feature>
<name>A0ABP8VHM8_9MICO</name>
<proteinExistence type="predicted"/>
<dbReference type="InterPro" id="IPR036388">
    <property type="entry name" value="WH-like_DNA-bd_sf"/>
</dbReference>
<dbReference type="PANTHER" id="PTHR33164">
    <property type="entry name" value="TRANSCRIPTIONAL REGULATOR, MARR FAMILY"/>
    <property type="match status" value="1"/>
</dbReference>
<dbReference type="InterPro" id="IPR000835">
    <property type="entry name" value="HTH_MarR-typ"/>
</dbReference>
<evidence type="ECO:0000313" key="2">
    <source>
        <dbReference type="EMBL" id="GAA4663929.1"/>
    </source>
</evidence>
<reference evidence="3" key="1">
    <citation type="journal article" date="2019" name="Int. J. Syst. Evol. Microbiol.">
        <title>The Global Catalogue of Microorganisms (GCM) 10K type strain sequencing project: providing services to taxonomists for standard genome sequencing and annotation.</title>
        <authorList>
            <consortium name="The Broad Institute Genomics Platform"/>
            <consortium name="The Broad Institute Genome Sequencing Center for Infectious Disease"/>
            <person name="Wu L."/>
            <person name="Ma J."/>
        </authorList>
    </citation>
    <scope>NUCLEOTIDE SEQUENCE [LARGE SCALE GENOMIC DNA]</scope>
    <source>
        <strain evidence="3">JCM 18956</strain>
    </source>
</reference>